<dbReference type="InterPro" id="IPR025949">
    <property type="entry name" value="PapC-like_C"/>
</dbReference>
<comment type="caution">
    <text evidence="3">The sequence shown here is derived from an EMBL/GenBank/DDBJ whole genome shotgun (WGS) entry which is preliminary data.</text>
</comment>
<keyword evidence="4" id="KW-1185">Reference proteome</keyword>
<name>A0ABT5THC1_9RHOB</name>
<dbReference type="RefSeq" id="WP_274354243.1">
    <property type="nucleotide sequence ID" value="NZ_JAQZSM010000040.1"/>
</dbReference>
<evidence type="ECO:0000256" key="1">
    <source>
        <dbReference type="SAM" id="SignalP"/>
    </source>
</evidence>
<dbReference type="PANTHER" id="PTHR30451">
    <property type="entry name" value="OUTER MEMBRANE USHER PROTEIN"/>
    <property type="match status" value="1"/>
</dbReference>
<feature type="signal peptide" evidence="1">
    <location>
        <begin position="1"/>
        <end position="32"/>
    </location>
</feature>
<dbReference type="Gene3D" id="2.60.40.3110">
    <property type="match status" value="1"/>
</dbReference>
<dbReference type="Pfam" id="PF13953">
    <property type="entry name" value="PapC_C"/>
    <property type="match status" value="1"/>
</dbReference>
<dbReference type="Gene3D" id="2.60.40.2610">
    <property type="entry name" value="Outer membrane usher protein FimD, plug domain"/>
    <property type="match status" value="1"/>
</dbReference>
<feature type="chain" id="PRO_5045369362" evidence="1">
    <location>
        <begin position="33"/>
        <end position="793"/>
    </location>
</feature>
<evidence type="ECO:0000313" key="4">
    <source>
        <dbReference type="Proteomes" id="UP001431784"/>
    </source>
</evidence>
<accession>A0ABT5THC1</accession>
<dbReference type="InterPro" id="IPR000015">
    <property type="entry name" value="Fimb_usher"/>
</dbReference>
<dbReference type="Gene3D" id="2.60.40.2070">
    <property type="match status" value="1"/>
</dbReference>
<proteinExistence type="predicted"/>
<dbReference type="EMBL" id="JAQZSM010000040">
    <property type="protein sequence ID" value="MDD7973577.1"/>
    <property type="molecule type" value="Genomic_DNA"/>
</dbReference>
<evidence type="ECO:0000313" key="3">
    <source>
        <dbReference type="EMBL" id="MDD7973577.1"/>
    </source>
</evidence>
<keyword evidence="1" id="KW-0732">Signal</keyword>
<dbReference type="Pfam" id="PF00577">
    <property type="entry name" value="Usher"/>
    <property type="match status" value="1"/>
</dbReference>
<feature type="domain" description="PapC-like C-terminal" evidence="2">
    <location>
        <begin position="716"/>
        <end position="778"/>
    </location>
</feature>
<evidence type="ECO:0000259" key="2">
    <source>
        <dbReference type="Pfam" id="PF13953"/>
    </source>
</evidence>
<sequence length="793" mass="86238">MPQSHRDNRARQVLYFLGVSLFLQSAASGLNAEDMIVEEGRVLHLEVFVNGWSSDLITRFVDLDGGRLLADAEELERTGIKPIIAGRRVRGDIRVDLIENLSFELDEAAQILYFTAPMENYAPREINATASPTEPSPDEVDTGTGLVLNYSLNTELTRASAFSYSVAGEFDARLFTPFGTLNHSFTLAYRQGESRRYRRLTTYWRTPIPGRTTQVQLGDISTRGPAWARSVRMGGIILERNFELRPDLVTIALPSYEGSAEVPSTVDVYADSIRRFSTDVPFGPFLLADLPFSTGTTDAEIVVRDVTGRETRVNQPFFVSSELMRPGVFDYSLALGVPRLGIGTASDRYTGGVHGVGTLRFGLTPDITLMAHTEFGENLRMAGLGGTVRIGKIGTASASVAHSRSGFGTGMMGEFSTSLTLNSFRLSARAMRKWGEFSDIARNTSVESSQGFDPPAQITSLNQFSATMPVLSDRNDGGSIFYADTRRADGLQERSIGASYSTKVFDQGTLSLSAMASRGTTSNTVFGISMHVPLGSRRNAGTRVSSRDGRLRASSFISGTPKDRDRGWHWQAQAEQNTQPEIAASARRRSQYGGIEFATRHSTSRQAAGVRARGAVVFAGGGFFLSDRIEDAFVVVNAGAPGVEVQYENRSIGVTGPSGRMLVSGLRSYQRNALSIDPASLPLDADVPHTRQVVRPAQRSGVVLDFGINTNPATALVSLVTAEGEPIEVGLAAMHTESGESYIVGYDGQVYLRDLQKHNELIVHFPNMSTCRAEFDFTREPGTISQISGVVCQ</sequence>
<dbReference type="InterPro" id="IPR043142">
    <property type="entry name" value="PapC-like_C_sf"/>
</dbReference>
<dbReference type="InterPro" id="IPR042186">
    <property type="entry name" value="FimD_plug_dom"/>
</dbReference>
<dbReference type="Proteomes" id="UP001431784">
    <property type="component" value="Unassembled WGS sequence"/>
</dbReference>
<protein>
    <submittedName>
        <fullName evidence="3">Fimbria/pilus outer membrane usher protein</fullName>
    </submittedName>
</protein>
<dbReference type="PANTHER" id="PTHR30451:SF5">
    <property type="entry name" value="SLR0019 PROTEIN"/>
    <property type="match status" value="1"/>
</dbReference>
<organism evidence="3 4">
    <name type="scientific">Roseinatronobacter alkalisoli</name>
    <dbReference type="NCBI Taxonomy" id="3028235"/>
    <lineage>
        <taxon>Bacteria</taxon>
        <taxon>Pseudomonadati</taxon>
        <taxon>Pseudomonadota</taxon>
        <taxon>Alphaproteobacteria</taxon>
        <taxon>Rhodobacterales</taxon>
        <taxon>Paracoccaceae</taxon>
        <taxon>Roseinatronobacter</taxon>
    </lineage>
</organism>
<gene>
    <name evidence="3" type="ORF">PUT78_21175</name>
</gene>
<reference evidence="3" key="1">
    <citation type="submission" date="2023-02" db="EMBL/GenBank/DDBJ databases">
        <title>Description of Roseinatronobacter alkalisoli sp. nov., an alkaliphilic bacerium isolated from soda soil.</title>
        <authorList>
            <person name="Wei W."/>
        </authorList>
    </citation>
    <scope>NUCLEOTIDE SEQUENCE</scope>
    <source>
        <strain evidence="3">HJB301</strain>
    </source>
</reference>